<dbReference type="InterPro" id="IPR036291">
    <property type="entry name" value="NAD(P)-bd_dom_sf"/>
</dbReference>
<dbReference type="SUPFAM" id="SSF51735">
    <property type="entry name" value="NAD(P)-binding Rossmann-fold domains"/>
    <property type="match status" value="1"/>
</dbReference>
<dbReference type="PANTHER" id="PTHR42760:SF50">
    <property type="entry name" value="SHORT-CHAIN DEHYDROGENASE-RELATED"/>
    <property type="match status" value="1"/>
</dbReference>
<reference evidence="3 4" key="1">
    <citation type="submission" date="2019-08" db="EMBL/GenBank/DDBJ databases">
        <authorList>
            <person name="Peeters C."/>
        </authorList>
    </citation>
    <scope>NUCLEOTIDE SEQUENCE [LARGE SCALE GENOMIC DNA]</scope>
    <source>
        <strain evidence="3 4">LMG 31108</strain>
    </source>
</reference>
<comment type="similarity">
    <text evidence="1">Belongs to the short-chain dehydrogenases/reductases (SDR) family.</text>
</comment>
<dbReference type="FunFam" id="3.40.50.720:FF:000084">
    <property type="entry name" value="Short-chain dehydrogenase reductase"/>
    <property type="match status" value="1"/>
</dbReference>
<dbReference type="PROSITE" id="PS00061">
    <property type="entry name" value="ADH_SHORT"/>
    <property type="match status" value="1"/>
</dbReference>
<name>A0A5E4YYA1_9BURK</name>
<sequence>MSEQNLPEVSRHEAHALAVSPPSLSGKTAFITGGGRGIGASIARRFAREGAAVCITYVTSSQEAASLVADIEREGGQALALQAEGADMPAIQSAIRLAAQHFGKIDILVNNAGILHVDTIDNFPIETMQRMLAVNVAGVFVAIQESLRFMPDGGRVINIGSITSDYVPIAGASVYATTKGAVASMTRALARDLGKRGITVNNIQPGRIDTDMNPADGPMAGRLSASIALGHYGEVEDVASLAAFLAGPEAKFITGANMKVDGGTSL</sequence>
<dbReference type="InterPro" id="IPR057326">
    <property type="entry name" value="KR_dom"/>
</dbReference>
<dbReference type="RefSeq" id="WP_150671314.1">
    <property type="nucleotide sequence ID" value="NZ_CABPSB010000028.1"/>
</dbReference>
<dbReference type="Pfam" id="PF13561">
    <property type="entry name" value="adh_short_C2"/>
    <property type="match status" value="1"/>
</dbReference>
<organism evidence="3 4">
    <name type="scientific">Pandoraea anhela</name>
    <dbReference type="NCBI Taxonomy" id="2508295"/>
    <lineage>
        <taxon>Bacteria</taxon>
        <taxon>Pseudomonadati</taxon>
        <taxon>Pseudomonadota</taxon>
        <taxon>Betaproteobacteria</taxon>
        <taxon>Burkholderiales</taxon>
        <taxon>Burkholderiaceae</taxon>
        <taxon>Pandoraea</taxon>
    </lineage>
</organism>
<dbReference type="Gene3D" id="3.40.50.720">
    <property type="entry name" value="NAD(P)-binding Rossmann-like Domain"/>
    <property type="match status" value="1"/>
</dbReference>
<dbReference type="AlphaFoldDB" id="A0A5E4YYA1"/>
<dbReference type="PANTHER" id="PTHR42760">
    <property type="entry name" value="SHORT-CHAIN DEHYDROGENASES/REDUCTASES FAMILY MEMBER"/>
    <property type="match status" value="1"/>
</dbReference>
<dbReference type="GO" id="GO:0016616">
    <property type="term" value="F:oxidoreductase activity, acting on the CH-OH group of donors, NAD or NADP as acceptor"/>
    <property type="evidence" value="ECO:0007669"/>
    <property type="project" value="TreeGrafter"/>
</dbReference>
<proteinExistence type="inferred from homology"/>
<evidence type="ECO:0000259" key="2">
    <source>
        <dbReference type="SMART" id="SM00822"/>
    </source>
</evidence>
<feature type="domain" description="Ketoreductase" evidence="2">
    <location>
        <begin position="27"/>
        <end position="206"/>
    </location>
</feature>
<dbReference type="EMBL" id="CABPSB010000028">
    <property type="protein sequence ID" value="VVE53462.1"/>
    <property type="molecule type" value="Genomic_DNA"/>
</dbReference>
<protein>
    <submittedName>
        <fullName evidence="3">Oxidoreductase</fullName>
    </submittedName>
</protein>
<gene>
    <name evidence="3" type="ORF">PAN31108_04860</name>
</gene>
<dbReference type="PRINTS" id="PR00080">
    <property type="entry name" value="SDRFAMILY"/>
</dbReference>
<dbReference type="InterPro" id="IPR020904">
    <property type="entry name" value="Sc_DH/Rdtase_CS"/>
</dbReference>
<accession>A0A5E4YYA1</accession>
<dbReference type="PRINTS" id="PR00081">
    <property type="entry name" value="GDHRDH"/>
</dbReference>
<dbReference type="OrthoDB" id="9803333at2"/>
<dbReference type="Proteomes" id="UP000406256">
    <property type="component" value="Unassembled WGS sequence"/>
</dbReference>
<evidence type="ECO:0000256" key="1">
    <source>
        <dbReference type="ARBA" id="ARBA00006484"/>
    </source>
</evidence>
<evidence type="ECO:0000313" key="3">
    <source>
        <dbReference type="EMBL" id="VVE53462.1"/>
    </source>
</evidence>
<evidence type="ECO:0000313" key="4">
    <source>
        <dbReference type="Proteomes" id="UP000406256"/>
    </source>
</evidence>
<keyword evidence="4" id="KW-1185">Reference proteome</keyword>
<dbReference type="CDD" id="cd05233">
    <property type="entry name" value="SDR_c"/>
    <property type="match status" value="1"/>
</dbReference>
<dbReference type="InterPro" id="IPR002347">
    <property type="entry name" value="SDR_fam"/>
</dbReference>
<dbReference type="SMART" id="SM00822">
    <property type="entry name" value="PKS_KR"/>
    <property type="match status" value="1"/>
</dbReference>